<accession>A0A4C1SUW8</accession>
<evidence type="ECO:0000313" key="1">
    <source>
        <dbReference type="EMBL" id="GBP05736.1"/>
    </source>
</evidence>
<keyword evidence="2" id="KW-1185">Reference proteome</keyword>
<comment type="caution">
    <text evidence="1">The sequence shown here is derived from an EMBL/GenBank/DDBJ whole genome shotgun (WGS) entry which is preliminary data.</text>
</comment>
<gene>
    <name evidence="1" type="ORF">EVAR_5068_1</name>
</gene>
<proteinExistence type="predicted"/>
<name>A0A4C1SUW8_EUMVA</name>
<sequence length="79" mass="8775">MHVTRARVCDPLDQFVFVRLNGLITHCNTVAARGLNLKPLTLAECGRELLTAVNATVVRSDNGVSLFTPRRVSEWLDLI</sequence>
<dbReference type="EMBL" id="BGZK01000019">
    <property type="protein sequence ID" value="GBP05736.1"/>
    <property type="molecule type" value="Genomic_DNA"/>
</dbReference>
<reference evidence="1 2" key="1">
    <citation type="journal article" date="2019" name="Commun. Biol.">
        <title>The bagworm genome reveals a unique fibroin gene that provides high tensile strength.</title>
        <authorList>
            <person name="Kono N."/>
            <person name="Nakamura H."/>
            <person name="Ohtoshi R."/>
            <person name="Tomita M."/>
            <person name="Numata K."/>
            <person name="Arakawa K."/>
        </authorList>
    </citation>
    <scope>NUCLEOTIDE SEQUENCE [LARGE SCALE GENOMIC DNA]</scope>
</reference>
<organism evidence="1 2">
    <name type="scientific">Eumeta variegata</name>
    <name type="common">Bagworm moth</name>
    <name type="synonym">Eumeta japonica</name>
    <dbReference type="NCBI Taxonomy" id="151549"/>
    <lineage>
        <taxon>Eukaryota</taxon>
        <taxon>Metazoa</taxon>
        <taxon>Ecdysozoa</taxon>
        <taxon>Arthropoda</taxon>
        <taxon>Hexapoda</taxon>
        <taxon>Insecta</taxon>
        <taxon>Pterygota</taxon>
        <taxon>Neoptera</taxon>
        <taxon>Endopterygota</taxon>
        <taxon>Lepidoptera</taxon>
        <taxon>Glossata</taxon>
        <taxon>Ditrysia</taxon>
        <taxon>Tineoidea</taxon>
        <taxon>Psychidae</taxon>
        <taxon>Oiketicinae</taxon>
        <taxon>Eumeta</taxon>
    </lineage>
</organism>
<dbReference type="Proteomes" id="UP000299102">
    <property type="component" value="Unassembled WGS sequence"/>
</dbReference>
<evidence type="ECO:0000313" key="2">
    <source>
        <dbReference type="Proteomes" id="UP000299102"/>
    </source>
</evidence>
<protein>
    <submittedName>
        <fullName evidence="1">Uncharacterized protein</fullName>
    </submittedName>
</protein>
<dbReference type="AlphaFoldDB" id="A0A4C1SUW8"/>